<organism evidence="2 3">
    <name type="scientific">Cytospora schulzeri</name>
    <dbReference type="NCBI Taxonomy" id="448051"/>
    <lineage>
        <taxon>Eukaryota</taxon>
        <taxon>Fungi</taxon>
        <taxon>Dikarya</taxon>
        <taxon>Ascomycota</taxon>
        <taxon>Pezizomycotina</taxon>
        <taxon>Sordariomycetes</taxon>
        <taxon>Sordariomycetidae</taxon>
        <taxon>Diaporthales</taxon>
        <taxon>Cytosporaceae</taxon>
        <taxon>Cytospora</taxon>
    </lineage>
</organism>
<evidence type="ECO:0000313" key="3">
    <source>
        <dbReference type="Proteomes" id="UP000283895"/>
    </source>
</evidence>
<dbReference type="Proteomes" id="UP000283895">
    <property type="component" value="Unassembled WGS sequence"/>
</dbReference>
<proteinExistence type="predicted"/>
<gene>
    <name evidence="2" type="ORF">VMCG_06419</name>
</gene>
<dbReference type="EMBL" id="LKEA01000023">
    <property type="protein sequence ID" value="ROV99430.1"/>
    <property type="molecule type" value="Genomic_DNA"/>
</dbReference>
<feature type="region of interest" description="Disordered" evidence="1">
    <location>
        <begin position="176"/>
        <end position="203"/>
    </location>
</feature>
<dbReference type="AlphaFoldDB" id="A0A423W7W5"/>
<comment type="caution">
    <text evidence="2">The sequence shown here is derived from an EMBL/GenBank/DDBJ whole genome shotgun (WGS) entry which is preliminary data.</text>
</comment>
<sequence length="237" mass="26065">MSSSNANSPAYMEVADPCIACVLEMSNNPEARCMTDFGDTSIKNTSEEGSSQQRTTKKCKRCSEKNTGKDKPCVGVPAKAKDLAEEVITAAKAVSDIKKEMAKFVKRKEETFSSNLTTKNKIQRELIDPLQERLDSLELANTAQNFLRVEAHPPGLHNPRGSPQAFDFDPNITNLRSAGDGTDSNAEQVAKVDRSHEVEASKKEWEKLSTRALGYISETPSSSYRTEPLDSGPLHNK</sequence>
<keyword evidence="3" id="KW-1185">Reference proteome</keyword>
<feature type="compositionally biased region" description="Polar residues" evidence="1">
    <location>
        <begin position="176"/>
        <end position="187"/>
    </location>
</feature>
<evidence type="ECO:0000256" key="1">
    <source>
        <dbReference type="SAM" id="MobiDB-lite"/>
    </source>
</evidence>
<name>A0A423W7W5_9PEZI</name>
<feature type="region of interest" description="Disordered" evidence="1">
    <location>
        <begin position="216"/>
        <end position="237"/>
    </location>
</feature>
<feature type="region of interest" description="Disordered" evidence="1">
    <location>
        <begin position="38"/>
        <end position="71"/>
    </location>
</feature>
<protein>
    <submittedName>
        <fullName evidence="2">Uncharacterized protein</fullName>
    </submittedName>
</protein>
<feature type="compositionally biased region" description="Basic and acidic residues" evidence="1">
    <location>
        <begin position="190"/>
        <end position="203"/>
    </location>
</feature>
<evidence type="ECO:0000313" key="2">
    <source>
        <dbReference type="EMBL" id="ROV99430.1"/>
    </source>
</evidence>
<feature type="compositionally biased region" description="Basic and acidic residues" evidence="1">
    <location>
        <begin position="61"/>
        <end position="71"/>
    </location>
</feature>
<feature type="compositionally biased region" description="Polar residues" evidence="1">
    <location>
        <begin position="41"/>
        <end position="54"/>
    </location>
</feature>
<reference evidence="2 3" key="1">
    <citation type="submission" date="2015-09" db="EMBL/GenBank/DDBJ databases">
        <title>Host preference determinants of Valsa canker pathogens revealed by comparative genomics.</title>
        <authorList>
            <person name="Yin Z."/>
            <person name="Huang L."/>
        </authorList>
    </citation>
    <scope>NUCLEOTIDE SEQUENCE [LARGE SCALE GENOMIC DNA]</scope>
    <source>
        <strain evidence="2 3">03-1</strain>
    </source>
</reference>
<accession>A0A423W7W5</accession>